<dbReference type="Gene3D" id="2.10.60.10">
    <property type="entry name" value="CD59"/>
    <property type="match status" value="1"/>
</dbReference>
<dbReference type="InterPro" id="IPR045860">
    <property type="entry name" value="Snake_toxin-like_sf"/>
</dbReference>
<gene>
    <name evidence="2" type="ORF">CGI_10023690</name>
</gene>
<feature type="domain" description="Snake toxin/toxin-like" evidence="1">
    <location>
        <begin position="73"/>
        <end position="120"/>
    </location>
</feature>
<dbReference type="InterPro" id="IPR035076">
    <property type="entry name" value="Toxin/TOLIP"/>
</dbReference>
<dbReference type="HOGENOM" id="CLU_1817654_0_0_1"/>
<evidence type="ECO:0000313" key="2">
    <source>
        <dbReference type="EMBL" id="EKC42573.1"/>
    </source>
</evidence>
<evidence type="ECO:0000259" key="1">
    <source>
        <dbReference type="Pfam" id="PF00087"/>
    </source>
</evidence>
<reference evidence="2" key="1">
    <citation type="journal article" date="2012" name="Nature">
        <title>The oyster genome reveals stress adaptation and complexity of shell formation.</title>
        <authorList>
            <person name="Zhang G."/>
            <person name="Fang X."/>
            <person name="Guo X."/>
            <person name="Li L."/>
            <person name="Luo R."/>
            <person name="Xu F."/>
            <person name="Yang P."/>
            <person name="Zhang L."/>
            <person name="Wang X."/>
            <person name="Qi H."/>
            <person name="Xiong Z."/>
            <person name="Que H."/>
            <person name="Xie Y."/>
            <person name="Holland P.W."/>
            <person name="Paps J."/>
            <person name="Zhu Y."/>
            <person name="Wu F."/>
            <person name="Chen Y."/>
            <person name="Wang J."/>
            <person name="Peng C."/>
            <person name="Meng J."/>
            <person name="Yang L."/>
            <person name="Liu J."/>
            <person name="Wen B."/>
            <person name="Zhang N."/>
            <person name="Huang Z."/>
            <person name="Zhu Q."/>
            <person name="Feng Y."/>
            <person name="Mount A."/>
            <person name="Hedgecock D."/>
            <person name="Xu Z."/>
            <person name="Liu Y."/>
            <person name="Domazet-Loso T."/>
            <person name="Du Y."/>
            <person name="Sun X."/>
            <person name="Zhang S."/>
            <person name="Liu B."/>
            <person name="Cheng P."/>
            <person name="Jiang X."/>
            <person name="Li J."/>
            <person name="Fan D."/>
            <person name="Wang W."/>
            <person name="Fu W."/>
            <person name="Wang T."/>
            <person name="Wang B."/>
            <person name="Zhang J."/>
            <person name="Peng Z."/>
            <person name="Li Y."/>
            <person name="Li N."/>
            <person name="Wang J."/>
            <person name="Chen M."/>
            <person name="He Y."/>
            <person name="Tan F."/>
            <person name="Song X."/>
            <person name="Zheng Q."/>
            <person name="Huang R."/>
            <person name="Yang H."/>
            <person name="Du X."/>
            <person name="Chen L."/>
            <person name="Yang M."/>
            <person name="Gaffney P.M."/>
            <person name="Wang S."/>
            <person name="Luo L."/>
            <person name="She Z."/>
            <person name="Ming Y."/>
            <person name="Huang W."/>
            <person name="Zhang S."/>
            <person name="Huang B."/>
            <person name="Zhang Y."/>
            <person name="Qu T."/>
            <person name="Ni P."/>
            <person name="Miao G."/>
            <person name="Wang J."/>
            <person name="Wang Q."/>
            <person name="Steinberg C.E."/>
            <person name="Wang H."/>
            <person name="Li N."/>
            <person name="Qian L."/>
            <person name="Zhang G."/>
            <person name="Li Y."/>
            <person name="Yang H."/>
            <person name="Liu X."/>
            <person name="Wang J."/>
            <person name="Yin Y."/>
            <person name="Wang J."/>
        </authorList>
    </citation>
    <scope>NUCLEOTIDE SEQUENCE [LARGE SCALE GENOMIC DNA]</scope>
    <source>
        <strain evidence="2">05x7-T-G4-1.051#20</strain>
    </source>
</reference>
<dbReference type="InParanoid" id="K1RA50"/>
<dbReference type="AlphaFoldDB" id="K1RA50"/>
<dbReference type="Pfam" id="PF00087">
    <property type="entry name" value="Toxin_TOLIP"/>
    <property type="match status" value="1"/>
</dbReference>
<accession>K1RA50</accession>
<protein>
    <recommendedName>
        <fullName evidence="1">Snake toxin/toxin-like domain-containing protein</fullName>
    </recommendedName>
</protein>
<organism evidence="2">
    <name type="scientific">Magallana gigas</name>
    <name type="common">Pacific oyster</name>
    <name type="synonym">Crassostrea gigas</name>
    <dbReference type="NCBI Taxonomy" id="29159"/>
    <lineage>
        <taxon>Eukaryota</taxon>
        <taxon>Metazoa</taxon>
        <taxon>Spiralia</taxon>
        <taxon>Lophotrochozoa</taxon>
        <taxon>Mollusca</taxon>
        <taxon>Bivalvia</taxon>
        <taxon>Autobranchia</taxon>
        <taxon>Pteriomorphia</taxon>
        <taxon>Ostreida</taxon>
        <taxon>Ostreoidea</taxon>
        <taxon>Ostreidae</taxon>
        <taxon>Magallana</taxon>
    </lineage>
</organism>
<dbReference type="EMBL" id="JH817227">
    <property type="protein sequence ID" value="EKC42573.1"/>
    <property type="molecule type" value="Genomic_DNA"/>
</dbReference>
<sequence>MAVWIAPKFSIVFHLKLIALAVLVAFAVLCNWTEGCDDVSKQACKDLMSSNSDLCNDACLSSVCARTCGKCTLKCYSCHEVNRPEDCNTTLECPSSDYQCISVKSFTGLFQEVYKLGCAPGNVFRHFQSSPEMILKFRILEF</sequence>
<name>K1RA50_MAGGI</name>
<dbReference type="SUPFAM" id="SSF57302">
    <property type="entry name" value="Snake toxin-like"/>
    <property type="match status" value="1"/>
</dbReference>
<proteinExistence type="predicted"/>